<accession>A0A4Q2U638</accession>
<gene>
    <name evidence="2" type="ORF">D3273_10030</name>
</gene>
<evidence type="ECO:0008006" key="4">
    <source>
        <dbReference type="Google" id="ProtNLM"/>
    </source>
</evidence>
<dbReference type="Proteomes" id="UP000290759">
    <property type="component" value="Unassembled WGS sequence"/>
</dbReference>
<proteinExistence type="predicted"/>
<evidence type="ECO:0000313" key="3">
    <source>
        <dbReference type="Proteomes" id="UP000290759"/>
    </source>
</evidence>
<dbReference type="AlphaFoldDB" id="A0A4Q2U638"/>
<reference evidence="2 3" key="2">
    <citation type="submission" date="2019-02" db="EMBL/GenBank/DDBJ databases">
        <title>'Lichenibacterium ramalinii' gen. nov. sp. nov., 'Lichenibacterium minor' gen. nov. sp. nov.</title>
        <authorList>
            <person name="Pankratov T."/>
        </authorList>
    </citation>
    <scope>NUCLEOTIDE SEQUENCE [LARGE SCALE GENOMIC DNA]</scope>
    <source>
        <strain evidence="2 3">RmlP026</strain>
    </source>
</reference>
<sequence>MVTAARVPARDPRRGAALFVVLMFSAFLATLAASAMRTGLSGARAAAVFADGVRADALGRGAADALAYRLATGDAAAKRGGAIGLRLPGADVTIDYLSESARVDANAAPVPLVAALLAACGAEPSEAAAVAARVARFRAEAAARAKPAQPGGGDGSAPPLGGLAAIRASVDALGPAAKPKAASGPAAIRDLSEVAADWGLSDALARRVLPSLTVSSGAATVDPVLADRTVLMALLGGDERADDYLRRRRAGFVDKESALALLPIPSRDFVGFTDSEAVRAVARVRVANRYERRYEIVLAPPADPPSGAPPPGASSPPPGAPPGPGGGNALPVVVSWRVLP</sequence>
<organism evidence="2 3">
    <name type="scientific">Lichenibacterium minor</name>
    <dbReference type="NCBI Taxonomy" id="2316528"/>
    <lineage>
        <taxon>Bacteria</taxon>
        <taxon>Pseudomonadati</taxon>
        <taxon>Pseudomonadota</taxon>
        <taxon>Alphaproteobacteria</taxon>
        <taxon>Hyphomicrobiales</taxon>
        <taxon>Lichenihabitantaceae</taxon>
        <taxon>Lichenibacterium</taxon>
    </lineage>
</organism>
<reference evidence="2 3" key="1">
    <citation type="submission" date="2018-12" db="EMBL/GenBank/DDBJ databases">
        <authorList>
            <person name="Grouzdev D.S."/>
            <person name="Krutkina M.S."/>
        </authorList>
    </citation>
    <scope>NUCLEOTIDE SEQUENCE [LARGE SCALE GENOMIC DNA]</scope>
    <source>
        <strain evidence="2 3">RmlP026</strain>
    </source>
</reference>
<name>A0A4Q2U638_9HYPH</name>
<dbReference type="RefSeq" id="WP_129226059.1">
    <property type="nucleotide sequence ID" value="NZ_QYBB01000009.1"/>
</dbReference>
<evidence type="ECO:0000313" key="2">
    <source>
        <dbReference type="EMBL" id="RYC32063.1"/>
    </source>
</evidence>
<comment type="caution">
    <text evidence="2">The sequence shown here is derived from an EMBL/GenBank/DDBJ whole genome shotgun (WGS) entry which is preliminary data.</text>
</comment>
<dbReference type="EMBL" id="QYBB01000009">
    <property type="protein sequence ID" value="RYC32063.1"/>
    <property type="molecule type" value="Genomic_DNA"/>
</dbReference>
<protein>
    <recommendedName>
        <fullName evidence="4">General secretion pathway protein GspK</fullName>
    </recommendedName>
</protein>
<dbReference type="OrthoDB" id="8084719at2"/>
<evidence type="ECO:0000256" key="1">
    <source>
        <dbReference type="SAM" id="MobiDB-lite"/>
    </source>
</evidence>
<feature type="region of interest" description="Disordered" evidence="1">
    <location>
        <begin position="299"/>
        <end position="329"/>
    </location>
</feature>
<feature type="compositionally biased region" description="Pro residues" evidence="1">
    <location>
        <begin position="301"/>
        <end position="324"/>
    </location>
</feature>
<keyword evidence="3" id="KW-1185">Reference proteome</keyword>